<evidence type="ECO:0000313" key="1">
    <source>
        <dbReference type="EMBL" id="SEW32495.1"/>
    </source>
</evidence>
<dbReference type="AlphaFoldDB" id="A0A1I0QY23"/>
<dbReference type="EMBL" id="FOJG01000001">
    <property type="protein sequence ID" value="SEW32495.1"/>
    <property type="molecule type" value="Genomic_DNA"/>
</dbReference>
<dbReference type="InterPro" id="IPR023393">
    <property type="entry name" value="START-like_dom_sf"/>
</dbReference>
<dbReference type="SUPFAM" id="SSF55961">
    <property type="entry name" value="Bet v1-like"/>
    <property type="match status" value="1"/>
</dbReference>
<dbReference type="STRING" id="29529.SAMN04488122_1868"/>
<dbReference type="Proteomes" id="UP000199310">
    <property type="component" value="Unassembled WGS sequence"/>
</dbReference>
<dbReference type="InterPro" id="IPR019587">
    <property type="entry name" value="Polyketide_cyclase/dehydratase"/>
</dbReference>
<sequence length="176" mass="19576">MKKLLYSFIALILVAGLTVAGLELFSRYTPSTHIHLEAPVQTRKSIIIHASPEKVWTIMSGVNQWATWQQDIKHPKLTGNFEAGNSFTWESGGLNIRSTIHTAIPFSAIGWSGPAFGAFAIHNWHFTGLPDGSTRVDVEESMEGWLVTLLSHKFQEGLDTSLDKWLAALKTQAEHH</sequence>
<proteinExistence type="predicted"/>
<reference evidence="2" key="1">
    <citation type="submission" date="2016-10" db="EMBL/GenBank/DDBJ databases">
        <authorList>
            <person name="Varghese N."/>
            <person name="Submissions S."/>
        </authorList>
    </citation>
    <scope>NUCLEOTIDE SEQUENCE [LARGE SCALE GENOMIC DNA]</scope>
    <source>
        <strain evidence="2">DSM 3695</strain>
    </source>
</reference>
<gene>
    <name evidence="1" type="ORF">SAMN04488122_1868</name>
</gene>
<dbReference type="Pfam" id="PF10604">
    <property type="entry name" value="Polyketide_cyc2"/>
    <property type="match status" value="1"/>
</dbReference>
<name>A0A1I0QY23_9BACT</name>
<keyword evidence="2" id="KW-1185">Reference proteome</keyword>
<dbReference type="RefSeq" id="WP_218150294.1">
    <property type="nucleotide sequence ID" value="NZ_FOJG01000001.1"/>
</dbReference>
<protein>
    <submittedName>
        <fullName evidence="1">Polyketide cyclase / dehydrase and lipid transport</fullName>
    </submittedName>
</protein>
<evidence type="ECO:0000313" key="2">
    <source>
        <dbReference type="Proteomes" id="UP000199310"/>
    </source>
</evidence>
<dbReference type="Gene3D" id="3.30.530.20">
    <property type="match status" value="1"/>
</dbReference>
<accession>A0A1I0QY23</accession>
<organism evidence="1 2">
    <name type="scientific">Chitinophaga arvensicola</name>
    <dbReference type="NCBI Taxonomy" id="29529"/>
    <lineage>
        <taxon>Bacteria</taxon>
        <taxon>Pseudomonadati</taxon>
        <taxon>Bacteroidota</taxon>
        <taxon>Chitinophagia</taxon>
        <taxon>Chitinophagales</taxon>
        <taxon>Chitinophagaceae</taxon>
        <taxon>Chitinophaga</taxon>
    </lineage>
</organism>